<evidence type="ECO:0000256" key="5">
    <source>
        <dbReference type="ARBA" id="ARBA00023136"/>
    </source>
</evidence>
<feature type="transmembrane region" description="Helical" evidence="6">
    <location>
        <begin position="230"/>
        <end position="248"/>
    </location>
</feature>
<feature type="transmembrane region" description="Helical" evidence="6">
    <location>
        <begin position="412"/>
        <end position="430"/>
    </location>
</feature>
<dbReference type="Pfam" id="PF03600">
    <property type="entry name" value="CitMHS"/>
    <property type="match status" value="1"/>
</dbReference>
<dbReference type="RefSeq" id="WP_073046742.1">
    <property type="nucleotide sequence ID" value="NZ_FQZL01000005.1"/>
</dbReference>
<reference evidence="8 9" key="1">
    <citation type="submission" date="2016-11" db="EMBL/GenBank/DDBJ databases">
        <authorList>
            <person name="Jaros S."/>
            <person name="Januszkiewicz K."/>
            <person name="Wedrychowicz H."/>
        </authorList>
    </citation>
    <scope>NUCLEOTIDE SEQUENCE [LARGE SCALE GENOMIC DNA]</scope>
    <source>
        <strain evidence="8 9">DSM 17477</strain>
    </source>
</reference>
<evidence type="ECO:0000256" key="3">
    <source>
        <dbReference type="ARBA" id="ARBA00022692"/>
    </source>
</evidence>
<feature type="transmembrane region" description="Helical" evidence="6">
    <location>
        <begin position="381"/>
        <end position="400"/>
    </location>
</feature>
<name>A0A1M6C166_9FIRM</name>
<organism evidence="8 9">
    <name type="scientific">Dethiosulfatibacter aminovorans DSM 17477</name>
    <dbReference type="NCBI Taxonomy" id="1121476"/>
    <lineage>
        <taxon>Bacteria</taxon>
        <taxon>Bacillati</taxon>
        <taxon>Bacillota</taxon>
        <taxon>Tissierellia</taxon>
        <taxon>Dethiosulfatibacter</taxon>
    </lineage>
</organism>
<dbReference type="PANTHER" id="PTHR30354:SF26">
    <property type="entry name" value="TRANSPORTER, PUTATIVE-RELATED"/>
    <property type="match status" value="1"/>
</dbReference>
<evidence type="ECO:0000313" key="8">
    <source>
        <dbReference type="EMBL" id="SHI54747.1"/>
    </source>
</evidence>
<comment type="subcellular location">
    <subcellularLocation>
        <location evidence="1">Membrane</location>
        <topology evidence="1">Multi-pass membrane protein</topology>
    </subcellularLocation>
</comment>
<sequence>MLAFLGFLTIVLLLALVMTKKTSPVVALIVVPVVTALIGGFGGELSTFITDGVKSISKTGVMFIFAILFFGILTDAGTFEPIIKKILKVVGKDPAKIAVGTAILAMIVHLDGSGAVTFLVTIPAMLPLYDALGMRRTTLATIAALSAGTMNVLPWGGPTLRAASALEVSVTELFNPMLIPVLAGIAFVLFTAYYLGRKERALIGNIDDVEISMTDEQIDEAKQGLARPKLFGFNIILIIVAIATLISGKLPPHVVFMLAFAISLTVNYPKVKDQRERIDAHAKAALMMASILFAAGSFTGILKGSGMITAMAEVAVKAVPVSLGQHIPLITGLASMPASLLFDPDSFYFGVMPVLSSAAGQFGVAAVDVGRAAILGQMTTGFPVSPLTGSTFLLIGLTGVDLGEHQKKTIPFAFLTTLVMLVVSIVLGILPF</sequence>
<feature type="transmembrane region" description="Helical" evidence="6">
    <location>
        <begin position="177"/>
        <end position="196"/>
    </location>
</feature>
<keyword evidence="3 6" id="KW-0812">Transmembrane</keyword>
<dbReference type="InterPro" id="IPR003474">
    <property type="entry name" value="Glcn_transporter"/>
</dbReference>
<feature type="transmembrane region" description="Helical" evidence="6">
    <location>
        <begin position="61"/>
        <end position="83"/>
    </location>
</feature>
<dbReference type="GO" id="GO:0005886">
    <property type="term" value="C:plasma membrane"/>
    <property type="evidence" value="ECO:0007669"/>
    <property type="project" value="TreeGrafter"/>
</dbReference>
<evidence type="ECO:0000313" key="9">
    <source>
        <dbReference type="Proteomes" id="UP000184052"/>
    </source>
</evidence>
<feature type="transmembrane region" description="Helical" evidence="6">
    <location>
        <begin position="29"/>
        <end position="49"/>
    </location>
</feature>
<keyword evidence="9" id="KW-1185">Reference proteome</keyword>
<dbReference type="NCBIfam" id="TIGR00784">
    <property type="entry name" value="citMHS"/>
    <property type="match status" value="1"/>
</dbReference>
<keyword evidence="4 6" id="KW-1133">Transmembrane helix</keyword>
<evidence type="ECO:0000259" key="7">
    <source>
        <dbReference type="Pfam" id="PF03600"/>
    </source>
</evidence>
<feature type="transmembrane region" description="Helical" evidence="6">
    <location>
        <begin position="347"/>
        <end position="369"/>
    </location>
</feature>
<dbReference type="Proteomes" id="UP000184052">
    <property type="component" value="Unassembled WGS sequence"/>
</dbReference>
<evidence type="ECO:0000256" key="2">
    <source>
        <dbReference type="ARBA" id="ARBA00022448"/>
    </source>
</evidence>
<gene>
    <name evidence="8" type="ORF">SAMN02745751_00544</name>
</gene>
<keyword evidence="2" id="KW-0813">Transport</keyword>
<dbReference type="EMBL" id="FQZL01000005">
    <property type="protein sequence ID" value="SHI54747.1"/>
    <property type="molecule type" value="Genomic_DNA"/>
</dbReference>
<dbReference type="PANTHER" id="PTHR30354">
    <property type="entry name" value="GNT FAMILY GLUCONATE TRANSPORTER"/>
    <property type="match status" value="1"/>
</dbReference>
<evidence type="ECO:0000256" key="1">
    <source>
        <dbReference type="ARBA" id="ARBA00004141"/>
    </source>
</evidence>
<feature type="domain" description="Citrate transporter-like" evidence="7">
    <location>
        <begin position="14"/>
        <end position="373"/>
    </location>
</feature>
<dbReference type="InterPro" id="IPR004680">
    <property type="entry name" value="Cit_transptr-like_dom"/>
</dbReference>
<feature type="transmembrane region" description="Helical" evidence="6">
    <location>
        <begin position="283"/>
        <end position="302"/>
    </location>
</feature>
<dbReference type="GO" id="GO:0015128">
    <property type="term" value="F:gluconate transmembrane transporter activity"/>
    <property type="evidence" value="ECO:0007669"/>
    <property type="project" value="InterPro"/>
</dbReference>
<evidence type="ECO:0000256" key="4">
    <source>
        <dbReference type="ARBA" id="ARBA00022989"/>
    </source>
</evidence>
<feature type="transmembrane region" description="Helical" evidence="6">
    <location>
        <begin position="254"/>
        <end position="271"/>
    </location>
</feature>
<feature type="transmembrane region" description="Helical" evidence="6">
    <location>
        <begin position="138"/>
        <end position="157"/>
    </location>
</feature>
<keyword evidence="5 6" id="KW-0472">Membrane</keyword>
<dbReference type="STRING" id="1121476.SAMN02745751_00544"/>
<dbReference type="InterPro" id="IPR014738">
    <property type="entry name" value="Citrate_transporter"/>
</dbReference>
<feature type="transmembrane region" description="Helical" evidence="6">
    <location>
        <begin position="103"/>
        <end position="126"/>
    </location>
</feature>
<dbReference type="AlphaFoldDB" id="A0A1M6C166"/>
<proteinExistence type="predicted"/>
<dbReference type="OrthoDB" id="5329450at2"/>
<dbReference type="GO" id="GO:0015137">
    <property type="term" value="F:citrate transmembrane transporter activity"/>
    <property type="evidence" value="ECO:0007669"/>
    <property type="project" value="InterPro"/>
</dbReference>
<evidence type="ECO:0000256" key="6">
    <source>
        <dbReference type="SAM" id="Phobius"/>
    </source>
</evidence>
<protein>
    <submittedName>
        <fullName evidence="8">Citrate-Mg2+:H+ or citrate-Ca2+:H+ symporter, CitMHS family</fullName>
    </submittedName>
</protein>
<accession>A0A1M6C166</accession>